<evidence type="ECO:0000313" key="13">
    <source>
        <dbReference type="Proteomes" id="UP000016923"/>
    </source>
</evidence>
<dbReference type="OrthoDB" id="5516033at2759"/>
<dbReference type="Proteomes" id="UP000016923">
    <property type="component" value="Unassembled WGS sequence"/>
</dbReference>
<evidence type="ECO:0000256" key="6">
    <source>
        <dbReference type="ARBA" id="ARBA00022692"/>
    </source>
</evidence>
<keyword evidence="9" id="KW-0496">Mitochondrion</keyword>
<dbReference type="EMBL" id="KE148164">
    <property type="protein sequence ID" value="EPE03936.1"/>
    <property type="molecule type" value="Genomic_DNA"/>
</dbReference>
<keyword evidence="10 11" id="KW-0472">Membrane</keyword>
<dbReference type="eggNOG" id="ENOG502S9GT">
    <property type="taxonomic scope" value="Eukaryota"/>
</dbReference>
<evidence type="ECO:0000256" key="4">
    <source>
        <dbReference type="ARBA" id="ARBA00015368"/>
    </source>
</evidence>
<dbReference type="AlphaFoldDB" id="S3BWV5"/>
<evidence type="ECO:0000256" key="10">
    <source>
        <dbReference type="ARBA" id="ARBA00023136"/>
    </source>
</evidence>
<accession>S3BWV5</accession>
<dbReference type="HOGENOM" id="CLU_131611_2_0_1"/>
<gene>
    <name evidence="12" type="ORF">F503_01826</name>
</gene>
<keyword evidence="8 11" id="KW-1133">Transmembrane helix</keyword>
<evidence type="ECO:0000256" key="1">
    <source>
        <dbReference type="ARBA" id="ARBA00002490"/>
    </source>
</evidence>
<name>S3BWV5_OPHP1</name>
<evidence type="ECO:0000313" key="12">
    <source>
        <dbReference type="EMBL" id="EPE03936.1"/>
    </source>
</evidence>
<evidence type="ECO:0000256" key="5">
    <source>
        <dbReference type="ARBA" id="ARBA00019222"/>
    </source>
</evidence>
<dbReference type="VEuPathDB" id="FungiDB:F503_01826"/>
<proteinExistence type="inferred from homology"/>
<evidence type="ECO:0000256" key="11">
    <source>
        <dbReference type="SAM" id="Phobius"/>
    </source>
</evidence>
<comment type="function">
    <text evidence="1">Required for the assembly of the mitochondrial respiratory chain complex IV (CIV), also known as cytochrome c oxidase. May participate in merging the COX1 and COX2 assembly lines.</text>
</comment>
<protein>
    <recommendedName>
        <fullName evidence="4">Cytochrome c oxidase assembly protein COX16, mitochondrial</fullName>
    </recommendedName>
    <alternativeName>
        <fullName evidence="5">Cytochrome c oxidase assembly protein cox16, mitochondrial</fullName>
    </alternativeName>
</protein>
<comment type="similarity">
    <text evidence="3">Belongs to the COX16 family.</text>
</comment>
<keyword evidence="13" id="KW-1185">Reference proteome</keyword>
<evidence type="ECO:0000256" key="9">
    <source>
        <dbReference type="ARBA" id="ARBA00023128"/>
    </source>
</evidence>
<evidence type="ECO:0000256" key="3">
    <source>
        <dbReference type="ARBA" id="ARBA00008370"/>
    </source>
</evidence>
<dbReference type="OMA" id="VNMKDEY"/>
<dbReference type="GO" id="GO:0033617">
    <property type="term" value="P:mitochondrial respiratory chain complex IV assembly"/>
    <property type="evidence" value="ECO:0007669"/>
    <property type="project" value="TreeGrafter"/>
</dbReference>
<dbReference type="Pfam" id="PF14138">
    <property type="entry name" value="COX16"/>
    <property type="match status" value="1"/>
</dbReference>
<dbReference type="PANTHER" id="PTHR17130">
    <property type="entry name" value="MITOCHONDRIAL OUTER MEMBRANE PROTEIN 25"/>
    <property type="match status" value="1"/>
</dbReference>
<evidence type="ECO:0000256" key="2">
    <source>
        <dbReference type="ARBA" id="ARBA00004434"/>
    </source>
</evidence>
<evidence type="ECO:0000256" key="7">
    <source>
        <dbReference type="ARBA" id="ARBA00022792"/>
    </source>
</evidence>
<dbReference type="InterPro" id="IPR020164">
    <property type="entry name" value="Cyt_c_Oxase_assmbl_COX16"/>
</dbReference>
<dbReference type="GO" id="GO:0005743">
    <property type="term" value="C:mitochondrial inner membrane"/>
    <property type="evidence" value="ECO:0007669"/>
    <property type="project" value="UniProtKB-SubCell"/>
</dbReference>
<dbReference type="STRING" id="1262450.S3BWV5"/>
<keyword evidence="6 11" id="KW-0812">Transmembrane</keyword>
<organism evidence="12 13">
    <name type="scientific">Ophiostoma piceae (strain UAMH 11346)</name>
    <name type="common">Sap stain fungus</name>
    <dbReference type="NCBI Taxonomy" id="1262450"/>
    <lineage>
        <taxon>Eukaryota</taxon>
        <taxon>Fungi</taxon>
        <taxon>Dikarya</taxon>
        <taxon>Ascomycota</taxon>
        <taxon>Pezizomycotina</taxon>
        <taxon>Sordariomycetes</taxon>
        <taxon>Sordariomycetidae</taxon>
        <taxon>Ophiostomatales</taxon>
        <taxon>Ophiostomataceae</taxon>
        <taxon>Ophiostoma</taxon>
    </lineage>
</organism>
<sequence length="114" mass="13010">MSFQKNKFRSAADANTFAARYRAAMAKHPFALFGLPFLIVMVGGSFVLTPATAIRYERHDRKVQQVSKDDALGIGKGGRRVDMREEFHRMAHKDLDNWEQKRVERLKGESDGLL</sequence>
<reference evidence="12 13" key="1">
    <citation type="journal article" date="2013" name="BMC Genomics">
        <title>The genome and transcriptome of the pine saprophyte Ophiostoma piceae, and a comparison with the bark beetle-associated pine pathogen Grosmannia clavigera.</title>
        <authorList>
            <person name="Haridas S."/>
            <person name="Wang Y."/>
            <person name="Lim L."/>
            <person name="Massoumi Alamouti S."/>
            <person name="Jackman S."/>
            <person name="Docking R."/>
            <person name="Robertson G."/>
            <person name="Birol I."/>
            <person name="Bohlmann J."/>
            <person name="Breuil C."/>
        </authorList>
    </citation>
    <scope>NUCLEOTIDE SEQUENCE [LARGE SCALE GENOMIC DNA]</scope>
    <source>
        <strain evidence="12 13">UAMH 11346</strain>
    </source>
</reference>
<dbReference type="PANTHER" id="PTHR17130:SF14">
    <property type="entry name" value="CYTOCHROME C OXIDASE ASSEMBLY PROTEIN COX16 HOMOLOG, MITOCHONDRIAL"/>
    <property type="match status" value="1"/>
</dbReference>
<evidence type="ECO:0000256" key="8">
    <source>
        <dbReference type="ARBA" id="ARBA00022989"/>
    </source>
</evidence>
<comment type="subcellular location">
    <subcellularLocation>
        <location evidence="2">Mitochondrion inner membrane</location>
        <topology evidence="2">Single-pass membrane protein</topology>
    </subcellularLocation>
</comment>
<keyword evidence="7" id="KW-0999">Mitochondrion inner membrane</keyword>
<feature type="transmembrane region" description="Helical" evidence="11">
    <location>
        <begin position="30"/>
        <end position="48"/>
    </location>
</feature>